<reference evidence="1" key="1">
    <citation type="submission" date="2022-02" db="EMBL/GenBank/DDBJ databases">
        <title>Plant Genome Project.</title>
        <authorList>
            <person name="Zhang R.-G."/>
        </authorList>
    </citation>
    <scope>NUCLEOTIDE SEQUENCE</scope>
    <source>
        <strain evidence="1">AT1</strain>
    </source>
</reference>
<evidence type="ECO:0000313" key="2">
    <source>
        <dbReference type="Proteomes" id="UP001062846"/>
    </source>
</evidence>
<protein>
    <submittedName>
        <fullName evidence="1">Uncharacterized protein</fullName>
    </submittedName>
</protein>
<evidence type="ECO:0000313" key="1">
    <source>
        <dbReference type="EMBL" id="KAI8524430.1"/>
    </source>
</evidence>
<name>A0ACC0L7C2_RHOML</name>
<accession>A0ACC0L7C2</accession>
<organism evidence="1 2">
    <name type="scientific">Rhododendron molle</name>
    <name type="common">Chinese azalea</name>
    <name type="synonym">Azalea mollis</name>
    <dbReference type="NCBI Taxonomy" id="49168"/>
    <lineage>
        <taxon>Eukaryota</taxon>
        <taxon>Viridiplantae</taxon>
        <taxon>Streptophyta</taxon>
        <taxon>Embryophyta</taxon>
        <taxon>Tracheophyta</taxon>
        <taxon>Spermatophyta</taxon>
        <taxon>Magnoliopsida</taxon>
        <taxon>eudicotyledons</taxon>
        <taxon>Gunneridae</taxon>
        <taxon>Pentapetalae</taxon>
        <taxon>asterids</taxon>
        <taxon>Ericales</taxon>
        <taxon>Ericaceae</taxon>
        <taxon>Ericoideae</taxon>
        <taxon>Rhodoreae</taxon>
        <taxon>Rhododendron</taxon>
    </lineage>
</organism>
<dbReference type="EMBL" id="CM046400">
    <property type="protein sequence ID" value="KAI8524430.1"/>
    <property type="molecule type" value="Genomic_DNA"/>
</dbReference>
<dbReference type="Proteomes" id="UP001062846">
    <property type="component" value="Chromosome 13"/>
</dbReference>
<gene>
    <name evidence="1" type="ORF">RHMOL_Rhmol13G0149600</name>
</gene>
<keyword evidence="2" id="KW-1185">Reference proteome</keyword>
<sequence length="51" mass="6089">MILCWEEEKKDDACRTRRYVNIFLQQKRCQISIALQRNITTQICIILTCGK</sequence>
<comment type="caution">
    <text evidence="1">The sequence shown here is derived from an EMBL/GenBank/DDBJ whole genome shotgun (WGS) entry which is preliminary data.</text>
</comment>
<proteinExistence type="predicted"/>